<dbReference type="Proteomes" id="UP000827721">
    <property type="component" value="Unassembled WGS sequence"/>
</dbReference>
<dbReference type="InterPro" id="IPR035979">
    <property type="entry name" value="RBD_domain_sf"/>
</dbReference>
<protein>
    <recommendedName>
        <fullName evidence="9">Pre-rRNA-processing protein ESF2</fullName>
    </recommendedName>
</protein>
<dbReference type="InterPro" id="IPR039119">
    <property type="entry name" value="ABT1/Esf2"/>
</dbReference>
<reference evidence="7 8" key="1">
    <citation type="submission" date="2021-02" db="EMBL/GenBank/DDBJ databases">
        <title>Plant Genome Project.</title>
        <authorList>
            <person name="Zhang R.-G."/>
        </authorList>
    </citation>
    <scope>NUCLEOTIDE SEQUENCE [LARGE SCALE GENOMIC DNA]</scope>
    <source>
        <tissue evidence="7">Leaves</tissue>
    </source>
</reference>
<evidence type="ECO:0000256" key="3">
    <source>
        <dbReference type="ARBA" id="ARBA00022884"/>
    </source>
</evidence>
<comment type="subcellular location">
    <subcellularLocation>
        <location evidence="1">Nucleus</location>
        <location evidence="1">Nucleolus</location>
    </subcellularLocation>
</comment>
<comment type="similarity">
    <text evidence="2">Belongs to the ESF2/ABP1 family.</text>
</comment>
<dbReference type="PANTHER" id="PTHR12311">
    <property type="entry name" value="ACTIVATOR OF BASAL TRANSCRIPTION 1"/>
    <property type="match status" value="1"/>
</dbReference>
<dbReference type="InterPro" id="IPR034353">
    <property type="entry name" value="ABT1/ESF2_RRM"/>
</dbReference>
<sequence length="508" mass="58083">MADEEDGVSEMISPIMDDHHKSNDMNAKGKEKKKKKQLLKKNLKADGNQDVNRQKVVIEYPKFSDRTGENGRKREKSLLKEAANVEEKREIDEMRLAEERNSKSDDDRAKGSVKAAEEQKGNGESISGLNPKSRYGKADNEKSESCKSKKKQQLLEEAAKADQRGVCYLSRIPPHMDHVKLRQILSQYGEIQRIYLSPKGDCFFMIDHLFLCKVIDFALQIMWPEYLVSVQMVSKTVGFKSKHFQKGALCSCCLNLIIWLSSILCRWVEFTKKSVAKRVANMLNGEQIGGRKRSSFHYDLWNIKYLSKFKWDNLTEEIAYKNAIREQKLALEISAAKRERDFYLSKVDQSRALSSIEERIKKKQKVQQQSETNYELPVSQLQVKKVFRQFPQKQPVADHAVQSKPRLSKDILAGTLLSKSSILVLYRSMIILLMTKLIILLMISLTIILLSPNKFRVANLKPLATPPTVAMVCRWKSPPTGFFKLNSDVGLVMAGGIRRLNVGYSVDE</sequence>
<keyword evidence="4" id="KW-0539">Nucleus</keyword>
<evidence type="ECO:0000256" key="5">
    <source>
        <dbReference type="SAM" id="MobiDB-lite"/>
    </source>
</evidence>
<dbReference type="InterPro" id="IPR012677">
    <property type="entry name" value="Nucleotide-bd_a/b_plait_sf"/>
</dbReference>
<organism evidence="7 8">
    <name type="scientific">Xanthoceras sorbifolium</name>
    <dbReference type="NCBI Taxonomy" id="99658"/>
    <lineage>
        <taxon>Eukaryota</taxon>
        <taxon>Viridiplantae</taxon>
        <taxon>Streptophyta</taxon>
        <taxon>Embryophyta</taxon>
        <taxon>Tracheophyta</taxon>
        <taxon>Spermatophyta</taxon>
        <taxon>Magnoliopsida</taxon>
        <taxon>eudicotyledons</taxon>
        <taxon>Gunneridae</taxon>
        <taxon>Pentapetalae</taxon>
        <taxon>rosids</taxon>
        <taxon>malvids</taxon>
        <taxon>Sapindales</taxon>
        <taxon>Sapindaceae</taxon>
        <taxon>Xanthoceroideae</taxon>
        <taxon>Xanthoceras</taxon>
    </lineage>
</organism>
<dbReference type="CDD" id="cd12263">
    <property type="entry name" value="RRM_ABT1_like"/>
    <property type="match status" value="1"/>
</dbReference>
<keyword evidence="3" id="KW-0694">RNA-binding</keyword>
<dbReference type="Gene3D" id="3.30.70.330">
    <property type="match status" value="1"/>
</dbReference>
<feature type="transmembrane region" description="Helical" evidence="6">
    <location>
        <begin position="429"/>
        <end position="450"/>
    </location>
</feature>
<comment type="caution">
    <text evidence="7">The sequence shown here is derived from an EMBL/GenBank/DDBJ whole genome shotgun (WGS) entry which is preliminary data.</text>
</comment>
<evidence type="ECO:0000313" key="7">
    <source>
        <dbReference type="EMBL" id="KAH7576347.1"/>
    </source>
</evidence>
<proteinExistence type="inferred from homology"/>
<keyword evidence="8" id="KW-1185">Reference proteome</keyword>
<evidence type="ECO:0000256" key="2">
    <source>
        <dbReference type="ARBA" id="ARBA00005819"/>
    </source>
</evidence>
<keyword evidence="6" id="KW-0812">Transmembrane</keyword>
<dbReference type="EMBL" id="JAFEMO010000001">
    <property type="protein sequence ID" value="KAH7576347.1"/>
    <property type="molecule type" value="Genomic_DNA"/>
</dbReference>
<gene>
    <name evidence="7" type="ORF">JRO89_XS01G0041700</name>
</gene>
<keyword evidence="6" id="KW-1133">Transmembrane helix</keyword>
<evidence type="ECO:0000256" key="4">
    <source>
        <dbReference type="ARBA" id="ARBA00023242"/>
    </source>
</evidence>
<evidence type="ECO:0000256" key="1">
    <source>
        <dbReference type="ARBA" id="ARBA00004604"/>
    </source>
</evidence>
<feature type="compositionally biased region" description="Basic residues" evidence="5">
    <location>
        <begin position="30"/>
        <end position="42"/>
    </location>
</feature>
<name>A0ABQ8II53_9ROSI</name>
<feature type="region of interest" description="Disordered" evidence="5">
    <location>
        <begin position="1"/>
        <end position="151"/>
    </location>
</feature>
<accession>A0ABQ8II53</accession>
<evidence type="ECO:0000313" key="8">
    <source>
        <dbReference type="Proteomes" id="UP000827721"/>
    </source>
</evidence>
<keyword evidence="6" id="KW-0472">Membrane</keyword>
<evidence type="ECO:0000256" key="6">
    <source>
        <dbReference type="SAM" id="Phobius"/>
    </source>
</evidence>
<dbReference type="SUPFAM" id="SSF54928">
    <property type="entry name" value="RNA-binding domain, RBD"/>
    <property type="match status" value="1"/>
</dbReference>
<feature type="compositionally biased region" description="Basic and acidic residues" evidence="5">
    <location>
        <begin position="62"/>
        <end position="121"/>
    </location>
</feature>
<evidence type="ECO:0008006" key="9">
    <source>
        <dbReference type="Google" id="ProtNLM"/>
    </source>
</evidence>
<feature type="compositionally biased region" description="Basic and acidic residues" evidence="5">
    <location>
        <begin position="16"/>
        <end position="29"/>
    </location>
</feature>
<dbReference type="PANTHER" id="PTHR12311:SF7">
    <property type="entry name" value="ACTIVATOR OF BASAL TRANSCRIPTION 1"/>
    <property type="match status" value="1"/>
</dbReference>
<feature type="compositionally biased region" description="Basic and acidic residues" evidence="5">
    <location>
        <begin position="136"/>
        <end position="151"/>
    </location>
</feature>